<sequence length="539" mass="60023">MSKSDDCGSPSASAVDGPSGAAAAGIMPMDVVISFDTTGSMSSYLAEVRAKMSEIIERLFTDLPTLRIGVIAHGDYCDKRTYITKHHELSNNVADLVDFVNKVGTTGGGDWEECYELVLHEARTKVNWVKGEADRALIMIGDAIPHEPNYSLNTKKLNWRKETLSLYEDLGVKIYGIQCGTNPKAKPFYEKIAKATGGKHLDLNNLGSIVDMLMAICYRERGAEMYDAFELEVREREGAALKADLDKMFKDLRDDDVEADAAVMGDVTSDGTPTKPSMFRKASSSKLAKTDCLKKVKPKSVRRTVRKAGAAKVGAAKPSAAKLRSKRKLIFESDSHSDSDSESKSESEDEVVVKKAKKSDDKKADKKVKKSEAKKDKNVRLNREDLKTDKFSTEDGLAFGNWRLAMAPKRSVKKFAKYSWSLIGKTTLARNQLWTNCKARALYEIAIQLPNKRKMGVACLCSKWTNPKLWKNNLIKKTSGFNEKIADAVQKGYKIFIRRAPLPLTTKSLRSSSKSGPQIIDELNGRFDYAWHKPTRDIY</sequence>
<gene>
    <name evidence="3" type="ORF">DGYR_LOCUS2494</name>
</gene>
<feature type="region of interest" description="Disordered" evidence="1">
    <location>
        <begin position="264"/>
        <end position="283"/>
    </location>
</feature>
<dbReference type="PROSITE" id="PS50234">
    <property type="entry name" value="VWFA"/>
    <property type="match status" value="1"/>
</dbReference>
<feature type="compositionally biased region" description="Basic residues" evidence="1">
    <location>
        <begin position="297"/>
        <end position="306"/>
    </location>
</feature>
<dbReference type="Proteomes" id="UP000549394">
    <property type="component" value="Unassembled WGS sequence"/>
</dbReference>
<dbReference type="SUPFAM" id="SSF53300">
    <property type="entry name" value="vWA-like"/>
    <property type="match status" value="1"/>
</dbReference>
<feature type="compositionally biased region" description="Basic and acidic residues" evidence="1">
    <location>
        <begin position="358"/>
        <end position="376"/>
    </location>
</feature>
<name>A0A7I8VDS5_9ANNE</name>
<feature type="compositionally biased region" description="Basic and acidic residues" evidence="1">
    <location>
        <begin position="332"/>
        <end position="346"/>
    </location>
</feature>
<evidence type="ECO:0000259" key="2">
    <source>
        <dbReference type="PROSITE" id="PS50234"/>
    </source>
</evidence>
<dbReference type="AlphaFoldDB" id="A0A7I8VDS5"/>
<dbReference type="PANTHER" id="PTHR47824:SF3">
    <property type="entry name" value="UBIQUITIN-LIKE DOMAIN-CONTAINING PROTEIN"/>
    <property type="match status" value="1"/>
</dbReference>
<accession>A0A7I8VDS5</accession>
<feature type="region of interest" description="Disordered" evidence="1">
    <location>
        <begin position="297"/>
        <end position="319"/>
    </location>
</feature>
<feature type="domain" description="VWFA" evidence="2">
    <location>
        <begin position="30"/>
        <end position="216"/>
    </location>
</feature>
<dbReference type="EMBL" id="CAJFCJ010000004">
    <property type="protein sequence ID" value="CAD5113521.1"/>
    <property type="molecule type" value="Genomic_DNA"/>
</dbReference>
<reference evidence="3 4" key="1">
    <citation type="submission" date="2020-08" db="EMBL/GenBank/DDBJ databases">
        <authorList>
            <person name="Hejnol A."/>
        </authorList>
    </citation>
    <scope>NUCLEOTIDE SEQUENCE [LARGE SCALE GENOMIC DNA]</scope>
</reference>
<dbReference type="CDD" id="cd00198">
    <property type="entry name" value="vWFA"/>
    <property type="match status" value="1"/>
</dbReference>
<organism evidence="3 4">
    <name type="scientific">Dimorphilus gyrociliatus</name>
    <dbReference type="NCBI Taxonomy" id="2664684"/>
    <lineage>
        <taxon>Eukaryota</taxon>
        <taxon>Metazoa</taxon>
        <taxon>Spiralia</taxon>
        <taxon>Lophotrochozoa</taxon>
        <taxon>Annelida</taxon>
        <taxon>Polychaeta</taxon>
        <taxon>Polychaeta incertae sedis</taxon>
        <taxon>Dinophilidae</taxon>
        <taxon>Dimorphilus</taxon>
    </lineage>
</organism>
<feature type="region of interest" description="Disordered" evidence="1">
    <location>
        <begin position="332"/>
        <end position="376"/>
    </location>
</feature>
<dbReference type="InterPro" id="IPR036465">
    <property type="entry name" value="vWFA_dom_sf"/>
</dbReference>
<evidence type="ECO:0000256" key="1">
    <source>
        <dbReference type="SAM" id="MobiDB-lite"/>
    </source>
</evidence>
<comment type="caution">
    <text evidence="3">The sequence shown here is derived from an EMBL/GenBank/DDBJ whole genome shotgun (WGS) entry which is preliminary data.</text>
</comment>
<evidence type="ECO:0000313" key="4">
    <source>
        <dbReference type="Proteomes" id="UP000549394"/>
    </source>
</evidence>
<dbReference type="InterPro" id="IPR002035">
    <property type="entry name" value="VWF_A"/>
</dbReference>
<evidence type="ECO:0000313" key="3">
    <source>
        <dbReference type="EMBL" id="CAD5113521.1"/>
    </source>
</evidence>
<proteinExistence type="predicted"/>
<dbReference type="PANTHER" id="PTHR47824">
    <property type="entry name" value="UBIQUITIN-LIKE DOMAIN-CONTAINING PROTEIN"/>
    <property type="match status" value="1"/>
</dbReference>
<dbReference type="OrthoDB" id="20889at2759"/>
<dbReference type="Gene3D" id="3.40.50.410">
    <property type="entry name" value="von Willebrand factor, type A domain"/>
    <property type="match status" value="1"/>
</dbReference>
<keyword evidence="4" id="KW-1185">Reference proteome</keyword>
<protein>
    <recommendedName>
        <fullName evidence="2">VWFA domain-containing protein</fullName>
    </recommendedName>
</protein>
<feature type="compositionally biased region" description="Low complexity" evidence="1">
    <location>
        <begin position="307"/>
        <end position="319"/>
    </location>
</feature>